<name>F0EGG5_ENTCA</name>
<dbReference type="EMBL" id="AEWT01000002">
    <property type="protein sequence ID" value="EGC70885.1"/>
    <property type="molecule type" value="Genomic_DNA"/>
</dbReference>
<evidence type="ECO:0000313" key="3">
    <source>
        <dbReference type="Proteomes" id="UP000004835"/>
    </source>
</evidence>
<reference evidence="2 3" key="1">
    <citation type="submission" date="2011-01" db="EMBL/GenBank/DDBJ databases">
        <authorList>
            <person name="Muzny D."/>
            <person name="Qin X."/>
            <person name="Deng J."/>
            <person name="Jiang H."/>
            <person name="Liu Y."/>
            <person name="Qu J."/>
            <person name="Song X.-Z."/>
            <person name="Zhang L."/>
            <person name="Thornton R."/>
            <person name="Coyle M."/>
            <person name="Francisco L."/>
            <person name="Jackson L."/>
            <person name="Javaid M."/>
            <person name="Korchina V."/>
            <person name="Kovar C."/>
            <person name="Mata R."/>
            <person name="Mathew T."/>
            <person name="Ngo R."/>
            <person name="Nguyen L."/>
            <person name="Nguyen N."/>
            <person name="Okwuonu G."/>
            <person name="Ongeri F."/>
            <person name="Pham C."/>
            <person name="Simmons D."/>
            <person name="Wilczek-Boney K."/>
            <person name="Hale W."/>
            <person name="Jakkamsetti A."/>
            <person name="Pham P."/>
            <person name="Ruth R."/>
            <person name="San Lucas F."/>
            <person name="Warren J."/>
            <person name="Zhang J."/>
            <person name="Zhao Z."/>
            <person name="Zhou C."/>
            <person name="Zhu D."/>
            <person name="Lee S."/>
            <person name="Bess C."/>
            <person name="Blankenburg K."/>
            <person name="Forbes L."/>
            <person name="Fu Q."/>
            <person name="Gubbala S."/>
            <person name="Hirani K."/>
            <person name="Jayaseelan J.C."/>
            <person name="Lara F."/>
            <person name="Munidasa M."/>
            <person name="Palculict T."/>
            <person name="Patil S."/>
            <person name="Pu L.-L."/>
            <person name="Saada N."/>
            <person name="Tang L."/>
            <person name="Weissenberger G."/>
            <person name="Zhu Y."/>
            <person name="Hemphill L."/>
            <person name="Shang Y."/>
            <person name="Youmans B."/>
            <person name="Ayvaz T."/>
            <person name="Ross M."/>
            <person name="Santibanez J."/>
            <person name="Aqrawi P."/>
            <person name="Gross S."/>
            <person name="Joshi V."/>
            <person name="Fowler G."/>
            <person name="Nazareth L."/>
            <person name="Reid J."/>
            <person name="Worley K."/>
            <person name="Petrosino J."/>
            <person name="Highlander S."/>
            <person name="Gibbs R."/>
        </authorList>
    </citation>
    <scope>NUCLEOTIDE SEQUENCE [LARGE SCALE GENOMIC DNA]</scope>
    <source>
        <strain evidence="2 3">ATCC 12755</strain>
    </source>
</reference>
<evidence type="ECO:0000256" key="1">
    <source>
        <dbReference type="SAM" id="Phobius"/>
    </source>
</evidence>
<feature type="transmembrane region" description="Helical" evidence="1">
    <location>
        <begin position="101"/>
        <end position="129"/>
    </location>
</feature>
<sequence>MKTLFRFDTPLMKGLTRITDICLLNGLFLFTSLPILTIGVSLTAMNTCWQKILAGQEEGLVRHYFSTIKRDFFEATIIWVGILFFTTIFSLNFYLFTLQDIVFRVIGLAILFPFIVCLLLLFVMLFSYIGRYEDGVWRSIKNCLLIAIQNGKQAGLLLLFNSLLMYFSLSSPERLLTAIYVYTFGGFAMTSLINNLLLKKMYQKTERTIAEPQEI</sequence>
<dbReference type="Pfam" id="PF04854">
    <property type="entry name" value="DUF624"/>
    <property type="match status" value="1"/>
</dbReference>
<keyword evidence="1" id="KW-1133">Transmembrane helix</keyword>
<gene>
    <name evidence="2" type="ORF">HMPREF9087_0262</name>
</gene>
<evidence type="ECO:0000313" key="2">
    <source>
        <dbReference type="EMBL" id="EGC70885.1"/>
    </source>
</evidence>
<feature type="transmembrane region" description="Helical" evidence="1">
    <location>
        <begin position="23"/>
        <end position="44"/>
    </location>
</feature>
<dbReference type="Proteomes" id="UP000004835">
    <property type="component" value="Unassembled WGS sequence"/>
</dbReference>
<dbReference type="AlphaFoldDB" id="F0EGG5"/>
<keyword evidence="1" id="KW-0472">Membrane</keyword>
<dbReference type="InterPro" id="IPR006938">
    <property type="entry name" value="DUF624"/>
</dbReference>
<proteinExistence type="predicted"/>
<feature type="transmembrane region" description="Helical" evidence="1">
    <location>
        <begin position="175"/>
        <end position="197"/>
    </location>
</feature>
<protein>
    <recommendedName>
        <fullName evidence="4">DUF624 domain-containing protein</fullName>
    </recommendedName>
</protein>
<accession>F0EGG5</accession>
<comment type="caution">
    <text evidence="2">The sequence shown here is derived from an EMBL/GenBank/DDBJ whole genome shotgun (WGS) entry which is preliminary data.</text>
</comment>
<dbReference type="RefSeq" id="WP_005232443.1">
    <property type="nucleotide sequence ID" value="NZ_GL872323.1"/>
</dbReference>
<evidence type="ECO:0008006" key="4">
    <source>
        <dbReference type="Google" id="ProtNLM"/>
    </source>
</evidence>
<feature type="transmembrane region" description="Helical" evidence="1">
    <location>
        <begin position="72"/>
        <end position="95"/>
    </location>
</feature>
<dbReference type="HOGENOM" id="CLU_081578_2_1_9"/>
<keyword evidence="1" id="KW-0812">Transmembrane</keyword>
<organism evidence="2 3">
    <name type="scientific">Enterococcus casseliflavus ATCC 12755</name>
    <dbReference type="NCBI Taxonomy" id="888066"/>
    <lineage>
        <taxon>Bacteria</taxon>
        <taxon>Bacillati</taxon>
        <taxon>Bacillota</taxon>
        <taxon>Bacilli</taxon>
        <taxon>Lactobacillales</taxon>
        <taxon>Enterococcaceae</taxon>
        <taxon>Enterococcus</taxon>
    </lineage>
</organism>